<dbReference type="InterPro" id="IPR000253">
    <property type="entry name" value="FHA_dom"/>
</dbReference>
<feature type="region of interest" description="Disordered" evidence="4">
    <location>
        <begin position="638"/>
        <end position="745"/>
    </location>
</feature>
<keyword evidence="8" id="KW-1185">Reference proteome</keyword>
<dbReference type="Pfam" id="PF00498">
    <property type="entry name" value="FHA"/>
    <property type="match status" value="1"/>
</dbReference>
<feature type="domain" description="FHA" evidence="5">
    <location>
        <begin position="327"/>
        <end position="376"/>
    </location>
</feature>
<dbReference type="PROSITE" id="PS51292">
    <property type="entry name" value="ZF_RING_CH"/>
    <property type="match status" value="1"/>
</dbReference>
<dbReference type="PROSITE" id="PS50006">
    <property type="entry name" value="FHA_DOMAIN"/>
    <property type="match status" value="1"/>
</dbReference>
<evidence type="ECO:0000256" key="2">
    <source>
        <dbReference type="ARBA" id="ARBA00022771"/>
    </source>
</evidence>
<dbReference type="Gene3D" id="3.30.40.10">
    <property type="entry name" value="Zinc/RING finger domain, C3HC4 (zinc finger)"/>
    <property type="match status" value="1"/>
</dbReference>
<protein>
    <recommendedName>
        <fullName evidence="9">FHA domain-containing protein</fullName>
    </recommendedName>
</protein>
<dbReference type="CDD" id="cd16495">
    <property type="entry name" value="RING_CH-C4HC3_MARCH"/>
    <property type="match status" value="1"/>
</dbReference>
<keyword evidence="2" id="KW-0863">Zinc-finger</keyword>
<dbReference type="PANTHER" id="PTHR46210:SF1">
    <property type="entry name" value="FHA DOMAIN-CONTAINING PROTEIN"/>
    <property type="match status" value="1"/>
</dbReference>
<feature type="region of interest" description="Disordered" evidence="4">
    <location>
        <begin position="418"/>
        <end position="445"/>
    </location>
</feature>
<keyword evidence="3" id="KW-0862">Zinc</keyword>
<dbReference type="SMART" id="SM00744">
    <property type="entry name" value="RINGv"/>
    <property type="match status" value="1"/>
</dbReference>
<accession>A0A9W7DTB3</accession>
<evidence type="ECO:0000313" key="7">
    <source>
        <dbReference type="EMBL" id="GMH53495.1"/>
    </source>
</evidence>
<dbReference type="PANTHER" id="PTHR46210">
    <property type="entry name" value="FHA DOMAIN-CONTAINING PROTEIN"/>
    <property type="match status" value="1"/>
</dbReference>
<evidence type="ECO:0000256" key="1">
    <source>
        <dbReference type="ARBA" id="ARBA00022723"/>
    </source>
</evidence>
<dbReference type="Proteomes" id="UP001165082">
    <property type="component" value="Unassembled WGS sequence"/>
</dbReference>
<feature type="compositionally biased region" description="Low complexity" evidence="4">
    <location>
        <begin position="656"/>
        <end position="671"/>
    </location>
</feature>
<organism evidence="7 8">
    <name type="scientific">Triparma retinervis</name>
    <dbReference type="NCBI Taxonomy" id="2557542"/>
    <lineage>
        <taxon>Eukaryota</taxon>
        <taxon>Sar</taxon>
        <taxon>Stramenopiles</taxon>
        <taxon>Ochrophyta</taxon>
        <taxon>Bolidophyceae</taxon>
        <taxon>Parmales</taxon>
        <taxon>Triparmaceae</taxon>
        <taxon>Triparma</taxon>
    </lineage>
</organism>
<evidence type="ECO:0000259" key="5">
    <source>
        <dbReference type="PROSITE" id="PS50006"/>
    </source>
</evidence>
<feature type="domain" description="RING-CH-type" evidence="6">
    <location>
        <begin position="196"/>
        <end position="268"/>
    </location>
</feature>
<feature type="compositionally biased region" description="Acidic residues" evidence="4">
    <location>
        <begin position="735"/>
        <end position="745"/>
    </location>
</feature>
<dbReference type="AlphaFoldDB" id="A0A9W7DTB3"/>
<feature type="region of interest" description="Disordered" evidence="4">
    <location>
        <begin position="1"/>
        <end position="24"/>
    </location>
</feature>
<evidence type="ECO:0000256" key="4">
    <source>
        <dbReference type="SAM" id="MobiDB-lite"/>
    </source>
</evidence>
<dbReference type="OrthoDB" id="264354at2759"/>
<dbReference type="CDD" id="cd00060">
    <property type="entry name" value="FHA"/>
    <property type="match status" value="1"/>
</dbReference>
<evidence type="ECO:0000313" key="8">
    <source>
        <dbReference type="Proteomes" id="UP001165082"/>
    </source>
</evidence>
<feature type="compositionally biased region" description="Acidic residues" evidence="4">
    <location>
        <begin position="644"/>
        <end position="655"/>
    </location>
</feature>
<comment type="caution">
    <text evidence="7">The sequence shown here is derived from an EMBL/GenBank/DDBJ whole genome shotgun (WGS) entry which is preliminary data.</text>
</comment>
<dbReference type="GO" id="GO:0008270">
    <property type="term" value="F:zinc ion binding"/>
    <property type="evidence" value="ECO:0007669"/>
    <property type="project" value="UniProtKB-KW"/>
</dbReference>
<reference evidence="7" key="1">
    <citation type="submission" date="2022-07" db="EMBL/GenBank/DDBJ databases">
        <title>Genome analysis of Parmales, a sister group of diatoms, reveals the evolutionary specialization of diatoms from phago-mixotrophs to photoautotrophs.</title>
        <authorList>
            <person name="Ban H."/>
            <person name="Sato S."/>
            <person name="Yoshikawa S."/>
            <person name="Kazumasa Y."/>
            <person name="Nakamura Y."/>
            <person name="Ichinomiya M."/>
            <person name="Saitoh K."/>
            <person name="Sato N."/>
            <person name="Blanc-Mathieu R."/>
            <person name="Endo H."/>
            <person name="Kuwata A."/>
            <person name="Ogata H."/>
        </authorList>
    </citation>
    <scope>NUCLEOTIDE SEQUENCE</scope>
</reference>
<evidence type="ECO:0000256" key="3">
    <source>
        <dbReference type="ARBA" id="ARBA00022833"/>
    </source>
</evidence>
<proteinExistence type="predicted"/>
<feature type="compositionally biased region" description="Basic and acidic residues" evidence="4">
    <location>
        <begin position="707"/>
        <end position="734"/>
    </location>
</feature>
<gene>
    <name evidence="7" type="ORF">TrRE_jg2923</name>
</gene>
<name>A0A9W7DTB3_9STRA</name>
<dbReference type="InterPro" id="IPR008984">
    <property type="entry name" value="SMAD_FHA_dom_sf"/>
</dbReference>
<dbReference type="SUPFAM" id="SSF49879">
    <property type="entry name" value="SMAD/FHA domain"/>
    <property type="match status" value="1"/>
</dbReference>
<feature type="compositionally biased region" description="Polar residues" evidence="4">
    <location>
        <begin position="515"/>
        <end position="527"/>
    </location>
</feature>
<dbReference type="InterPro" id="IPR011016">
    <property type="entry name" value="Znf_RING-CH"/>
</dbReference>
<dbReference type="Pfam" id="PF12906">
    <property type="entry name" value="RINGv"/>
    <property type="match status" value="1"/>
</dbReference>
<dbReference type="Gene3D" id="2.60.200.20">
    <property type="match status" value="1"/>
</dbReference>
<feature type="region of interest" description="Disordered" evidence="4">
    <location>
        <begin position="514"/>
        <end position="560"/>
    </location>
</feature>
<evidence type="ECO:0008006" key="9">
    <source>
        <dbReference type="Google" id="ProtNLM"/>
    </source>
</evidence>
<evidence type="ECO:0000259" key="6">
    <source>
        <dbReference type="PROSITE" id="PS51292"/>
    </source>
</evidence>
<dbReference type="InterPro" id="IPR013083">
    <property type="entry name" value="Znf_RING/FYVE/PHD"/>
</dbReference>
<sequence length="745" mass="80410">MGSAVSASSRSGEDQSVTSTEGSKEELHVEVKVYHCNSSRGRPSNFTISREGVVMQGSNSKTTLDIGQSYANATGRSLQRYELNDARACQLLVVSHLNSFWAIPAPEAFSRHSGTCRMLGDRKHPATPHALSVGDVLRVGSVGLVVTEVHDGVKGEALKDETIQRLVRDTVSVVNADTQADEGVGDNGSDFTNAESEAEGEKMCYCCFSDDDLFINPLVSPCGCKGDTKWIHMECLRKWHKTGNESDICSVTSVMASCSVCKSSYKSSVPLPDGSSANIFNSTLPPPYVSFLVVTKHEMAKQLFNTRFQLSFATVMKPDGKNSNRDLSIGRSSTSDMVLDYRTVSAHHAQVRFHDGQFQFVDAQSSNGSFLYLRKPVQLDVNTTTNLRLGRSLLSLKVTRNKWRSQLISSMSRKLSRSFSADSSRTKEATAADNHAPGNDSFDEEDALHRVKPNTEEHFMLIQNLARPSTTIAAQSPSHASNQKQYDATTGFFKSESGDALDGGALEEALASAGNNSDDAFNSSGNGTEDIGNRECQSNGEGALGGGRQQEGSSPLNGDDGAAVIATGGGDGGGAAAAAVATTTTTANNTFMQSETILPAPGFERRDTLLLPPDQELLMSFQQNDEVEEVETTFVIHPEREARAEDEEIGEEDMGDSASSLDASNSNNSSDMVESLNRQGSPHEVMRQLSRRSTVNMPTPKGQPSWDDVHDVHENVGDGAEEKRSANEVHGEEEFKGDDEEKAIV</sequence>
<feature type="compositionally biased region" description="Polar residues" evidence="4">
    <location>
        <begin position="1"/>
        <end position="21"/>
    </location>
</feature>
<keyword evidence="1" id="KW-0479">Metal-binding</keyword>
<dbReference type="SUPFAM" id="SSF57850">
    <property type="entry name" value="RING/U-box"/>
    <property type="match status" value="1"/>
</dbReference>
<dbReference type="EMBL" id="BRXZ01002060">
    <property type="protein sequence ID" value="GMH53495.1"/>
    <property type="molecule type" value="Genomic_DNA"/>
</dbReference>